<dbReference type="RefSeq" id="WP_317297318.1">
    <property type="nucleotide sequence ID" value="NZ_JABFFQ010000023.1"/>
</dbReference>
<dbReference type="Proteomes" id="UP001273768">
    <property type="component" value="Unassembled WGS sequence"/>
</dbReference>
<dbReference type="InterPro" id="IPR047650">
    <property type="entry name" value="Transpos_IS110"/>
</dbReference>
<dbReference type="InterPro" id="IPR002525">
    <property type="entry name" value="Transp_IS110-like_N"/>
</dbReference>
<feature type="domain" description="Transposase IS116/IS110/IS902 C-terminal" evidence="2">
    <location>
        <begin position="249"/>
        <end position="333"/>
    </location>
</feature>
<proteinExistence type="predicted"/>
<dbReference type="NCBIfam" id="NF033542">
    <property type="entry name" value="transpos_IS110"/>
    <property type="match status" value="1"/>
</dbReference>
<organism evidence="3 4">
    <name type="scientific">Methanoculleus nereidis</name>
    <dbReference type="NCBI Taxonomy" id="2735141"/>
    <lineage>
        <taxon>Archaea</taxon>
        <taxon>Methanobacteriati</taxon>
        <taxon>Methanobacteriota</taxon>
        <taxon>Stenosarchaea group</taxon>
        <taxon>Methanomicrobia</taxon>
        <taxon>Methanomicrobiales</taxon>
        <taxon>Methanomicrobiaceae</taxon>
        <taxon>Methanoculleus</taxon>
    </lineage>
</organism>
<sequence length="415" mass="46581">MLPQKGKVCGIDVHKKFVVAAVLSNSGEVWIERFAQTQPGLLALKSWVLDHGCEQVAVESTGVYWYSVYSTLEGRIEVIVANPYRIKNIPGRKTDIVDAQWIAELALNSLIKPSRIFPKEDRELRNLTRARENQVHSRTRLKNRIHRVLESASIKLSSVITDIFGKSGQYILQQILQGTSIDTIIQGIPSQKVKEKADALKDAIQHHLGDDQVLIIEQSLDQIGLINQQILDLDAEIQTRLEERKEELRIAMSVPGIGFISAATILAEIGNSQDFASADKLASWAGLTPAVYQSADTLRTGRITKTGSKHLRWILVEVAQAAARKKNSVLRTFFLRLKARKGYTVAIVALARKILCILWHLLTNREYYAEENIPAKRGKMPRLIDRTHKTIEQMIEILVQAGYVVQKRGLFDPGG</sequence>
<evidence type="ECO:0000313" key="4">
    <source>
        <dbReference type="Proteomes" id="UP001273768"/>
    </source>
</evidence>
<comment type="caution">
    <text evidence="3">The sequence shown here is derived from an EMBL/GenBank/DDBJ whole genome shotgun (WGS) entry which is preliminary data.</text>
</comment>
<reference evidence="3 4" key="1">
    <citation type="submission" date="2020-05" db="EMBL/GenBank/DDBJ databases">
        <title>Isolation and characterization of methanoarchaea from a cold seep at offshore SW Taiwan.</title>
        <authorList>
            <person name="Chen Y.-W."/>
            <person name="Chen S.-C."/>
            <person name="Lai M.-C."/>
        </authorList>
    </citation>
    <scope>NUCLEOTIDE SEQUENCE [LARGE SCALE GENOMIC DNA]</scope>
    <source>
        <strain evidence="3 4">YWC-01</strain>
    </source>
</reference>
<evidence type="ECO:0000259" key="2">
    <source>
        <dbReference type="Pfam" id="PF02371"/>
    </source>
</evidence>
<dbReference type="EMBL" id="JABFFQ010000023">
    <property type="protein sequence ID" value="MDV4344139.1"/>
    <property type="molecule type" value="Genomic_DNA"/>
</dbReference>
<dbReference type="PANTHER" id="PTHR33055:SF13">
    <property type="entry name" value="TRANSPOSASE"/>
    <property type="match status" value="1"/>
</dbReference>
<dbReference type="Pfam" id="PF02371">
    <property type="entry name" value="Transposase_20"/>
    <property type="match status" value="1"/>
</dbReference>
<dbReference type="Pfam" id="PF01548">
    <property type="entry name" value="DEDD_Tnp_IS110"/>
    <property type="match status" value="1"/>
</dbReference>
<name>A0ABU3Z6A4_9EURY</name>
<keyword evidence="4" id="KW-1185">Reference proteome</keyword>
<gene>
    <name evidence="3" type="ORF">HL657_13385</name>
</gene>
<evidence type="ECO:0000259" key="1">
    <source>
        <dbReference type="Pfam" id="PF01548"/>
    </source>
</evidence>
<dbReference type="PANTHER" id="PTHR33055">
    <property type="entry name" value="TRANSPOSASE FOR INSERTION SEQUENCE ELEMENT IS1111A"/>
    <property type="match status" value="1"/>
</dbReference>
<evidence type="ECO:0000313" key="3">
    <source>
        <dbReference type="EMBL" id="MDV4344139.1"/>
    </source>
</evidence>
<feature type="domain" description="Transposase IS110-like N-terminal" evidence="1">
    <location>
        <begin position="9"/>
        <end position="151"/>
    </location>
</feature>
<accession>A0ABU3Z6A4</accession>
<dbReference type="InterPro" id="IPR003346">
    <property type="entry name" value="Transposase_20"/>
</dbReference>
<protein>
    <submittedName>
        <fullName evidence="3">IS110 family transposase</fullName>
    </submittedName>
</protein>